<evidence type="ECO:0000313" key="4">
    <source>
        <dbReference type="Proteomes" id="UP000663828"/>
    </source>
</evidence>
<dbReference type="Proteomes" id="UP000663828">
    <property type="component" value="Unassembled WGS sequence"/>
</dbReference>
<comment type="caution">
    <text evidence="3">The sequence shown here is derived from an EMBL/GenBank/DDBJ whole genome shotgun (WGS) entry which is preliminary data.</text>
</comment>
<evidence type="ECO:0000313" key="2">
    <source>
        <dbReference type="EMBL" id="CAF0827356.1"/>
    </source>
</evidence>
<dbReference type="EMBL" id="CAJNOR010000173">
    <property type="protein sequence ID" value="CAF0827356.1"/>
    <property type="molecule type" value="Genomic_DNA"/>
</dbReference>
<dbReference type="AlphaFoldDB" id="A0A814UWF5"/>
<protein>
    <submittedName>
        <fullName evidence="3">Uncharacterized protein</fullName>
    </submittedName>
</protein>
<dbReference type="OrthoDB" id="10431042at2759"/>
<evidence type="ECO:0000313" key="3">
    <source>
        <dbReference type="EMBL" id="CAF1177524.1"/>
    </source>
</evidence>
<reference evidence="3" key="1">
    <citation type="submission" date="2021-02" db="EMBL/GenBank/DDBJ databases">
        <authorList>
            <person name="Nowell W R."/>
        </authorList>
    </citation>
    <scope>NUCLEOTIDE SEQUENCE</scope>
</reference>
<sequence>MQFNTKLICLSLAIFMLVLSSGISANPYQIRRDGHLSESRQQLHNLARMLMEKRGGSCIPANKPCAYTSDSSATGAKQYSGNSCCKGLTCRHYETIPDTDDNDYYGSNGPFYYHMYSCQ</sequence>
<feature type="chain" id="PRO_5036410922" evidence="1">
    <location>
        <begin position="26"/>
        <end position="119"/>
    </location>
</feature>
<name>A0A814UWF5_ADIRI</name>
<evidence type="ECO:0000256" key="1">
    <source>
        <dbReference type="SAM" id="SignalP"/>
    </source>
</evidence>
<keyword evidence="4" id="KW-1185">Reference proteome</keyword>
<organism evidence="3 5">
    <name type="scientific">Adineta ricciae</name>
    <name type="common">Rotifer</name>
    <dbReference type="NCBI Taxonomy" id="249248"/>
    <lineage>
        <taxon>Eukaryota</taxon>
        <taxon>Metazoa</taxon>
        <taxon>Spiralia</taxon>
        <taxon>Gnathifera</taxon>
        <taxon>Rotifera</taxon>
        <taxon>Eurotatoria</taxon>
        <taxon>Bdelloidea</taxon>
        <taxon>Adinetida</taxon>
        <taxon>Adinetidae</taxon>
        <taxon>Adineta</taxon>
    </lineage>
</organism>
<feature type="signal peptide" evidence="1">
    <location>
        <begin position="1"/>
        <end position="25"/>
    </location>
</feature>
<evidence type="ECO:0000313" key="5">
    <source>
        <dbReference type="Proteomes" id="UP000663852"/>
    </source>
</evidence>
<dbReference type="Proteomes" id="UP000663852">
    <property type="component" value="Unassembled WGS sequence"/>
</dbReference>
<gene>
    <name evidence="3" type="ORF">EDS130_LOCUS24056</name>
    <name evidence="2" type="ORF">XAT740_LOCUS4280</name>
</gene>
<accession>A0A814UWF5</accession>
<proteinExistence type="predicted"/>
<keyword evidence="1" id="KW-0732">Signal</keyword>
<dbReference type="EMBL" id="CAJNOJ010000134">
    <property type="protein sequence ID" value="CAF1177524.1"/>
    <property type="molecule type" value="Genomic_DNA"/>
</dbReference>